<evidence type="ECO:0000313" key="2">
    <source>
        <dbReference type="EMBL" id="JAG91649.1"/>
    </source>
</evidence>
<keyword evidence="1" id="KW-0732">Signal</keyword>
<reference evidence="2" key="1">
    <citation type="journal article" date="2015" name="PLoS ONE">
        <title>An Insight into the Sialome of the Lone Star Tick, Amblyomma americanum, with a Glimpse on Its Time Dependent Gene Expression.</title>
        <authorList>
            <person name="Karim S."/>
            <person name="Ribeiro J.M."/>
        </authorList>
    </citation>
    <scope>NUCLEOTIDE SEQUENCE</scope>
    <source>
        <tissue evidence="2">Salivary gland</tissue>
    </source>
</reference>
<name>A0A0C9S3G3_AMBAM</name>
<proteinExistence type="evidence at transcript level"/>
<dbReference type="EMBL" id="GBZX01001091">
    <property type="protein sequence ID" value="JAG91649.1"/>
    <property type="molecule type" value="mRNA"/>
</dbReference>
<sequence>MNFKFISVALFWLAAYGAFMEFAEGSDHAVIFKDRKCKFTLDEIPQELPNKGKSWGSKCNLYICDFDKKMVKVLGCPPPEGDEHHVEFAGHWPECCKTETS</sequence>
<evidence type="ECO:0000256" key="1">
    <source>
        <dbReference type="SAM" id="SignalP"/>
    </source>
</evidence>
<protein>
    <submittedName>
        <fullName evidence="2">Putative secreted protein</fullName>
    </submittedName>
</protein>
<dbReference type="AlphaFoldDB" id="A0A0C9S3G3"/>
<organism evidence="2">
    <name type="scientific">Amblyomma americanum</name>
    <name type="common">Lone star tick</name>
    <dbReference type="NCBI Taxonomy" id="6943"/>
    <lineage>
        <taxon>Eukaryota</taxon>
        <taxon>Metazoa</taxon>
        <taxon>Ecdysozoa</taxon>
        <taxon>Arthropoda</taxon>
        <taxon>Chelicerata</taxon>
        <taxon>Arachnida</taxon>
        <taxon>Acari</taxon>
        <taxon>Parasitiformes</taxon>
        <taxon>Ixodida</taxon>
        <taxon>Ixodoidea</taxon>
        <taxon>Ixodidae</taxon>
        <taxon>Amblyomminae</taxon>
        <taxon>Amblyomma</taxon>
    </lineage>
</organism>
<feature type="signal peptide" evidence="1">
    <location>
        <begin position="1"/>
        <end position="25"/>
    </location>
</feature>
<accession>A0A0C9S3G3</accession>
<feature type="chain" id="PRO_5002203225" evidence="1">
    <location>
        <begin position="26"/>
        <end position="101"/>
    </location>
</feature>